<evidence type="ECO:0000259" key="6">
    <source>
        <dbReference type="PROSITE" id="PS50011"/>
    </source>
</evidence>
<evidence type="ECO:0000256" key="1">
    <source>
        <dbReference type="ARBA" id="ARBA00022527"/>
    </source>
</evidence>
<evidence type="ECO:0000256" key="2">
    <source>
        <dbReference type="ARBA" id="ARBA00022679"/>
    </source>
</evidence>
<evidence type="ECO:0000256" key="5">
    <source>
        <dbReference type="ARBA" id="ARBA00022840"/>
    </source>
</evidence>
<sequence length="157" mass="17744">MGTLPFEGNSVKAIFDAIKTDELDFHSYQWASVSRLARDLIGKMLHRDVSSRFDADDVLRHPWVSFYTECPLKAEFSNLWSTNKSTQPMIHWERVRSDCESSSSGSSSDNSEEQDECGIVDALTTAITQVRISEPKRSRLCSPANQLFPPSRNALRT</sequence>
<dbReference type="InterPro" id="IPR000719">
    <property type="entry name" value="Prot_kinase_dom"/>
</dbReference>
<protein>
    <recommendedName>
        <fullName evidence="6">Protein kinase domain-containing protein</fullName>
    </recommendedName>
</protein>
<dbReference type="PROSITE" id="PS50011">
    <property type="entry name" value="PROTEIN_KINASE_DOM"/>
    <property type="match status" value="1"/>
</dbReference>
<evidence type="ECO:0000256" key="4">
    <source>
        <dbReference type="ARBA" id="ARBA00022777"/>
    </source>
</evidence>
<keyword evidence="2" id="KW-0808">Transferase</keyword>
<accession>A0A0A9HCN6</accession>
<evidence type="ECO:0000313" key="7">
    <source>
        <dbReference type="EMBL" id="JAE33574.1"/>
    </source>
</evidence>
<keyword evidence="4" id="KW-0418">Kinase</keyword>
<dbReference type="GO" id="GO:0005524">
    <property type="term" value="F:ATP binding"/>
    <property type="evidence" value="ECO:0007669"/>
    <property type="project" value="UniProtKB-KW"/>
</dbReference>
<keyword evidence="5" id="KW-0067">ATP-binding</keyword>
<keyword evidence="3" id="KW-0547">Nucleotide-binding</keyword>
<dbReference type="SUPFAM" id="SSF56112">
    <property type="entry name" value="Protein kinase-like (PK-like)"/>
    <property type="match status" value="1"/>
</dbReference>
<dbReference type="AlphaFoldDB" id="A0A0A9HCN6"/>
<reference evidence="7" key="2">
    <citation type="journal article" date="2015" name="Data Brief">
        <title>Shoot transcriptome of the giant reed, Arundo donax.</title>
        <authorList>
            <person name="Barrero R.A."/>
            <person name="Guerrero F.D."/>
            <person name="Moolhuijzen P."/>
            <person name="Goolsby J.A."/>
            <person name="Tidwell J."/>
            <person name="Bellgard S.E."/>
            <person name="Bellgard M.I."/>
        </authorList>
    </citation>
    <scope>NUCLEOTIDE SEQUENCE</scope>
    <source>
        <tissue evidence="7">Shoot tissue taken approximately 20 cm above the soil surface</tissue>
    </source>
</reference>
<keyword evidence="1" id="KW-0723">Serine/threonine-protein kinase</keyword>
<dbReference type="EMBL" id="GBRH01164322">
    <property type="protein sequence ID" value="JAE33574.1"/>
    <property type="molecule type" value="Transcribed_RNA"/>
</dbReference>
<dbReference type="InterPro" id="IPR011009">
    <property type="entry name" value="Kinase-like_dom_sf"/>
</dbReference>
<proteinExistence type="predicted"/>
<reference evidence="7" key="1">
    <citation type="submission" date="2014-09" db="EMBL/GenBank/DDBJ databases">
        <authorList>
            <person name="Magalhaes I.L.F."/>
            <person name="Oliveira U."/>
            <person name="Santos F.R."/>
            <person name="Vidigal T.H.D.A."/>
            <person name="Brescovit A.D."/>
            <person name="Santos A.J."/>
        </authorList>
    </citation>
    <scope>NUCLEOTIDE SEQUENCE</scope>
    <source>
        <tissue evidence="7">Shoot tissue taken approximately 20 cm above the soil surface</tissue>
    </source>
</reference>
<organism evidence="7">
    <name type="scientific">Arundo donax</name>
    <name type="common">Giant reed</name>
    <name type="synonym">Donax arundinaceus</name>
    <dbReference type="NCBI Taxonomy" id="35708"/>
    <lineage>
        <taxon>Eukaryota</taxon>
        <taxon>Viridiplantae</taxon>
        <taxon>Streptophyta</taxon>
        <taxon>Embryophyta</taxon>
        <taxon>Tracheophyta</taxon>
        <taxon>Spermatophyta</taxon>
        <taxon>Magnoliopsida</taxon>
        <taxon>Liliopsida</taxon>
        <taxon>Poales</taxon>
        <taxon>Poaceae</taxon>
        <taxon>PACMAD clade</taxon>
        <taxon>Arundinoideae</taxon>
        <taxon>Arundineae</taxon>
        <taxon>Arundo</taxon>
    </lineage>
</organism>
<dbReference type="Gene3D" id="1.10.510.10">
    <property type="entry name" value="Transferase(Phosphotransferase) domain 1"/>
    <property type="match status" value="1"/>
</dbReference>
<dbReference type="PANTHER" id="PTHR24349">
    <property type="entry name" value="SERINE/THREONINE-PROTEIN KINASE"/>
    <property type="match status" value="1"/>
</dbReference>
<dbReference type="InterPro" id="IPR050205">
    <property type="entry name" value="CDPK_Ser/Thr_kinases"/>
</dbReference>
<feature type="domain" description="Protein kinase" evidence="6">
    <location>
        <begin position="1"/>
        <end position="64"/>
    </location>
</feature>
<name>A0A0A9HCN6_ARUDO</name>
<dbReference type="GO" id="GO:0004674">
    <property type="term" value="F:protein serine/threonine kinase activity"/>
    <property type="evidence" value="ECO:0007669"/>
    <property type="project" value="UniProtKB-KW"/>
</dbReference>
<evidence type="ECO:0000256" key="3">
    <source>
        <dbReference type="ARBA" id="ARBA00022741"/>
    </source>
</evidence>